<evidence type="ECO:0000256" key="2">
    <source>
        <dbReference type="ARBA" id="ARBA00022857"/>
    </source>
</evidence>
<gene>
    <name evidence="8" type="ORF">ERX27_02550</name>
</gene>
<feature type="active site" description="Proton donor" evidence="4">
    <location>
        <position position="50"/>
    </location>
</feature>
<dbReference type="RefSeq" id="WP_133431267.1">
    <property type="nucleotide sequence ID" value="NZ_CP092179.1"/>
</dbReference>
<dbReference type="InterPro" id="IPR036812">
    <property type="entry name" value="NAD(P)_OxRdtase_dom_sf"/>
</dbReference>
<keyword evidence="2" id="KW-0521">NADP</keyword>
<dbReference type="Proteomes" id="UP000295310">
    <property type="component" value="Unassembled WGS sequence"/>
</dbReference>
<dbReference type="InterPro" id="IPR018170">
    <property type="entry name" value="Aldo/ket_reductase_CS"/>
</dbReference>
<keyword evidence="3" id="KW-0560">Oxidoreductase</keyword>
<dbReference type="PROSITE" id="PS00063">
    <property type="entry name" value="ALDOKETO_REDUCTASE_3"/>
    <property type="match status" value="1"/>
</dbReference>
<dbReference type="AlphaFoldDB" id="A0A4R6BFP5"/>
<dbReference type="OrthoDB" id="9804790at2"/>
<dbReference type="InterPro" id="IPR023210">
    <property type="entry name" value="NADP_OxRdtase_dom"/>
</dbReference>
<dbReference type="EMBL" id="SCWA01000003">
    <property type="protein sequence ID" value="TDL98674.1"/>
    <property type="molecule type" value="Genomic_DNA"/>
</dbReference>
<dbReference type="PROSITE" id="PS00798">
    <property type="entry name" value="ALDOKETO_REDUCTASE_1"/>
    <property type="match status" value="1"/>
</dbReference>
<accession>A0A4R6BFP5</accession>
<dbReference type="PANTHER" id="PTHR43827:SF3">
    <property type="entry name" value="NADP-DEPENDENT OXIDOREDUCTASE DOMAIN-CONTAINING PROTEIN"/>
    <property type="match status" value="1"/>
</dbReference>
<feature type="binding site" evidence="5">
    <location>
        <position position="112"/>
    </location>
    <ligand>
        <name>substrate</name>
    </ligand>
</feature>
<dbReference type="SUPFAM" id="SSF51430">
    <property type="entry name" value="NAD(P)-linked oxidoreductase"/>
    <property type="match status" value="1"/>
</dbReference>
<evidence type="ECO:0000313" key="8">
    <source>
        <dbReference type="EMBL" id="TDL98674.1"/>
    </source>
</evidence>
<evidence type="ECO:0000256" key="4">
    <source>
        <dbReference type="PIRSR" id="PIRSR000097-1"/>
    </source>
</evidence>
<dbReference type="Gene3D" id="3.20.20.100">
    <property type="entry name" value="NADP-dependent oxidoreductase domain"/>
    <property type="match status" value="1"/>
</dbReference>
<dbReference type="PIRSF" id="PIRSF000097">
    <property type="entry name" value="AKR"/>
    <property type="match status" value="1"/>
</dbReference>
<comment type="caution">
    <text evidence="8">The sequence shown here is derived from an EMBL/GenBank/DDBJ whole genome shotgun (WGS) entry which is preliminary data.</text>
</comment>
<dbReference type="PROSITE" id="PS00062">
    <property type="entry name" value="ALDOKETO_REDUCTASE_2"/>
    <property type="match status" value="1"/>
</dbReference>
<dbReference type="GO" id="GO:0016616">
    <property type="term" value="F:oxidoreductase activity, acting on the CH-OH group of donors, NAD or NADP as acceptor"/>
    <property type="evidence" value="ECO:0007669"/>
    <property type="project" value="UniProtKB-ARBA"/>
</dbReference>
<dbReference type="PRINTS" id="PR00069">
    <property type="entry name" value="ALDKETRDTASE"/>
</dbReference>
<keyword evidence="9" id="KW-1185">Reference proteome</keyword>
<feature type="domain" description="NADP-dependent oxidoreductase" evidence="7">
    <location>
        <begin position="15"/>
        <end position="265"/>
    </location>
</feature>
<feature type="site" description="Lowers pKa of active site Tyr" evidence="6">
    <location>
        <position position="79"/>
    </location>
</feature>
<evidence type="ECO:0000256" key="5">
    <source>
        <dbReference type="PIRSR" id="PIRSR000097-2"/>
    </source>
</evidence>
<comment type="similarity">
    <text evidence="1">Belongs to the aldo/keto reductase family.</text>
</comment>
<dbReference type="PANTHER" id="PTHR43827">
    <property type="entry name" value="2,5-DIKETO-D-GLUCONIC ACID REDUCTASE"/>
    <property type="match status" value="1"/>
</dbReference>
<organism evidence="8 9">
    <name type="scientific">Macrococcus brunensis</name>
    <dbReference type="NCBI Taxonomy" id="198483"/>
    <lineage>
        <taxon>Bacteria</taxon>
        <taxon>Bacillati</taxon>
        <taxon>Bacillota</taxon>
        <taxon>Bacilli</taxon>
        <taxon>Bacillales</taxon>
        <taxon>Staphylococcaceae</taxon>
        <taxon>Macrococcus</taxon>
    </lineage>
</organism>
<evidence type="ECO:0000313" key="9">
    <source>
        <dbReference type="Proteomes" id="UP000295310"/>
    </source>
</evidence>
<dbReference type="FunFam" id="3.20.20.100:FF:000015">
    <property type="entry name" value="Oxidoreductase, aldo/keto reductase family"/>
    <property type="match status" value="1"/>
</dbReference>
<sequence>MEQTVTFHNGNTMPKVGLGTFRVEEGQELVEAVKHAIVSGYRSIDTARIYDNEQSVGEGIRQGIEAAGISRADLFITTKLWLDDYGYEESQTAYQASLDRLGLDYADLYLLHWPGQDTQLYIDSWKGLEKLYNDGKVRNIGVSNFNIEHLDRLLEEASVKPVINQIEFTPYLNQQELRDYLKEKFIVAESWSPLMNGEILTNEVVMNIAEKHGKSPAQIIIRWNIEKDVVIIPKSVTPSRIEENLNIFDFELTKEDLYELDQLNEDRRNGPDPAEYNGH</sequence>
<reference evidence="8 9" key="1">
    <citation type="submission" date="2019-01" db="EMBL/GenBank/DDBJ databases">
        <title>Draft genome sequences of the type strains of six Macrococcus species.</title>
        <authorList>
            <person name="Mazhar S."/>
            <person name="Altermann E."/>
            <person name="Hill C."/>
            <person name="Mcauliffe O."/>
        </authorList>
    </citation>
    <scope>NUCLEOTIDE SEQUENCE [LARGE SCALE GENOMIC DNA]</scope>
    <source>
        <strain evidence="8 9">CCM4811</strain>
    </source>
</reference>
<protein>
    <submittedName>
        <fullName evidence="8">Aldo/keto reductase</fullName>
    </submittedName>
</protein>
<evidence type="ECO:0000256" key="6">
    <source>
        <dbReference type="PIRSR" id="PIRSR000097-3"/>
    </source>
</evidence>
<dbReference type="Pfam" id="PF00248">
    <property type="entry name" value="Aldo_ket_red"/>
    <property type="match status" value="1"/>
</dbReference>
<evidence type="ECO:0000256" key="3">
    <source>
        <dbReference type="ARBA" id="ARBA00023002"/>
    </source>
</evidence>
<evidence type="ECO:0000259" key="7">
    <source>
        <dbReference type="Pfam" id="PF00248"/>
    </source>
</evidence>
<name>A0A4R6BFP5_9STAP</name>
<evidence type="ECO:0000256" key="1">
    <source>
        <dbReference type="ARBA" id="ARBA00007905"/>
    </source>
</evidence>
<proteinExistence type="inferred from homology"/>
<dbReference type="InterPro" id="IPR020471">
    <property type="entry name" value="AKR"/>
</dbReference>